<dbReference type="Gene3D" id="3.30.160.60">
    <property type="entry name" value="Classic Zinc Finger"/>
    <property type="match status" value="1"/>
</dbReference>
<evidence type="ECO:0000256" key="1">
    <source>
        <dbReference type="ARBA" id="ARBA00022723"/>
    </source>
</evidence>
<dbReference type="AlphaFoldDB" id="A0A1D1XIC7"/>
<dbReference type="InterPro" id="IPR031140">
    <property type="entry name" value="IDD1-16"/>
</dbReference>
<dbReference type="InterPro" id="IPR055187">
    <property type="entry name" value="C2CH-3rd_BIRD-IDD"/>
</dbReference>
<dbReference type="Pfam" id="PF22992">
    <property type="entry name" value="C2CH-4th_BIRD-IDD"/>
    <property type="match status" value="1"/>
</dbReference>
<dbReference type="GO" id="GO:0008270">
    <property type="term" value="F:zinc ion binding"/>
    <property type="evidence" value="ECO:0007669"/>
    <property type="project" value="UniProtKB-KW"/>
</dbReference>
<keyword evidence="2" id="KW-0677">Repeat</keyword>
<keyword evidence="1" id="KW-0479">Metal-binding</keyword>
<dbReference type="InterPro" id="IPR055185">
    <property type="entry name" value="C2CH-4th_BIRD-IDD"/>
</dbReference>
<keyword evidence="4" id="KW-0862">Zinc</keyword>
<keyword evidence="5" id="KW-0805">Transcription regulation</keyword>
<evidence type="ECO:0000256" key="3">
    <source>
        <dbReference type="ARBA" id="ARBA00022771"/>
    </source>
</evidence>
<evidence type="ECO:0000313" key="9">
    <source>
        <dbReference type="EMBL" id="JAT42147.1"/>
    </source>
</evidence>
<gene>
    <name evidence="9" type="primary">MGP_7</name>
    <name evidence="9" type="ORF">g.101808</name>
</gene>
<dbReference type="GO" id="GO:0003700">
    <property type="term" value="F:DNA-binding transcription factor activity"/>
    <property type="evidence" value="ECO:0007669"/>
    <property type="project" value="TreeGrafter"/>
</dbReference>
<reference evidence="9" key="1">
    <citation type="submission" date="2015-07" db="EMBL/GenBank/DDBJ databases">
        <title>Transcriptome Assembly of Anthurium amnicola.</title>
        <authorList>
            <person name="Suzuki J."/>
        </authorList>
    </citation>
    <scope>NUCLEOTIDE SEQUENCE</scope>
</reference>
<dbReference type="InterPro" id="IPR013087">
    <property type="entry name" value="Znf_C2H2_type"/>
</dbReference>
<dbReference type="PROSITE" id="PS50157">
    <property type="entry name" value="ZINC_FINGER_C2H2_2"/>
    <property type="match status" value="1"/>
</dbReference>
<feature type="non-terminal residue" evidence="9">
    <location>
        <position position="1"/>
    </location>
</feature>
<evidence type="ECO:0000256" key="5">
    <source>
        <dbReference type="ARBA" id="ARBA00023015"/>
    </source>
</evidence>
<name>A0A1D1XIC7_9ARAE</name>
<evidence type="ECO:0000256" key="6">
    <source>
        <dbReference type="ARBA" id="ARBA00023163"/>
    </source>
</evidence>
<proteinExistence type="predicted"/>
<accession>A0A1D1XIC7</accession>
<evidence type="ECO:0000256" key="7">
    <source>
        <dbReference type="PROSITE-ProRule" id="PRU00042"/>
    </source>
</evidence>
<dbReference type="PANTHER" id="PTHR10593:SF234">
    <property type="entry name" value="C2H2-TYPE DOMAIN-CONTAINING PROTEIN"/>
    <property type="match status" value="1"/>
</dbReference>
<keyword evidence="3 7" id="KW-0863">Zinc-finger</keyword>
<protein>
    <submittedName>
        <fullName evidence="9">Zinc finger protein MAGPIE</fullName>
    </submittedName>
</protein>
<evidence type="ECO:0000256" key="4">
    <source>
        <dbReference type="ARBA" id="ARBA00022833"/>
    </source>
</evidence>
<dbReference type="Pfam" id="PF22995">
    <property type="entry name" value="C2CH-3rd_BIRD-IDD"/>
    <property type="match status" value="1"/>
</dbReference>
<evidence type="ECO:0000259" key="8">
    <source>
        <dbReference type="PROSITE" id="PS50157"/>
    </source>
</evidence>
<keyword evidence="6" id="KW-0804">Transcription</keyword>
<organism evidence="9">
    <name type="scientific">Anthurium amnicola</name>
    <dbReference type="NCBI Taxonomy" id="1678845"/>
    <lineage>
        <taxon>Eukaryota</taxon>
        <taxon>Viridiplantae</taxon>
        <taxon>Streptophyta</taxon>
        <taxon>Embryophyta</taxon>
        <taxon>Tracheophyta</taxon>
        <taxon>Spermatophyta</taxon>
        <taxon>Magnoliopsida</taxon>
        <taxon>Liliopsida</taxon>
        <taxon>Araceae</taxon>
        <taxon>Pothoideae</taxon>
        <taxon>Potheae</taxon>
        <taxon>Anthurium</taxon>
    </lineage>
</organism>
<evidence type="ECO:0000256" key="2">
    <source>
        <dbReference type="ARBA" id="ARBA00022737"/>
    </source>
</evidence>
<sequence length="392" mass="40660">KKWKCDKCAKKYAVQSDLKAHSKTCGTREYKCDCGTVFSRRDSFITHRAFCDALAQENNIKANHGLIASMAAHSLGGHAHDPLVPSGVGGVDTGNMAISDFNDVDVKNPLKALSHDLMQTSVRALSMAGGMFSGNHALLLGPRSSAKPTSPCLQLAGSQAVGPDVLSGGDVTKTSRLMAGSAHMSATALLQKAAQMGATASGNVASPTAQKGFVVSAMAGSDQVSGMRPYAGMQPHVPYDHTQLAGGLGNQFFNTSAGGAGSAFNGTAMLPTTAAAGLWVAGDNYGHGFLEEVEQQGGGGTNLIHGSNGSGRSRVSATAGGGSGDMTTVDFLGVGGASLQEQQRQRLRHGLGVELGYGHANQQLDFQDLHPLQQQQQLVYGQSAFEKLSWDV</sequence>
<feature type="domain" description="C2H2-type" evidence="8">
    <location>
        <begin position="3"/>
        <end position="31"/>
    </location>
</feature>
<dbReference type="PANTHER" id="PTHR10593">
    <property type="entry name" value="SERINE/THREONINE-PROTEIN KINASE RIO"/>
    <property type="match status" value="1"/>
</dbReference>
<dbReference type="EMBL" id="GDJX01025789">
    <property type="protein sequence ID" value="JAT42147.1"/>
    <property type="molecule type" value="Transcribed_RNA"/>
</dbReference>
<dbReference type="GO" id="GO:0005634">
    <property type="term" value="C:nucleus"/>
    <property type="evidence" value="ECO:0007669"/>
    <property type="project" value="TreeGrafter"/>
</dbReference>